<accession>A0A813GTN7</accession>
<protein>
    <recommendedName>
        <fullName evidence="2">Tyr recombinase domain-containing protein</fullName>
    </recommendedName>
</protein>
<proteinExistence type="predicted"/>
<dbReference type="Gene3D" id="1.10.443.10">
    <property type="entry name" value="Intergrase catalytic core"/>
    <property type="match status" value="1"/>
</dbReference>
<evidence type="ECO:0000313" key="4">
    <source>
        <dbReference type="Proteomes" id="UP000654075"/>
    </source>
</evidence>
<comment type="caution">
    <text evidence="3">The sequence shown here is derived from an EMBL/GenBank/DDBJ whole genome shotgun (WGS) entry which is preliminary data.</text>
</comment>
<dbReference type="AlphaFoldDB" id="A0A813GTN7"/>
<evidence type="ECO:0000256" key="1">
    <source>
        <dbReference type="ARBA" id="ARBA00023172"/>
    </source>
</evidence>
<dbReference type="GO" id="GO:0006310">
    <property type="term" value="P:DNA recombination"/>
    <property type="evidence" value="ECO:0007669"/>
    <property type="project" value="UniProtKB-KW"/>
</dbReference>
<evidence type="ECO:0000313" key="3">
    <source>
        <dbReference type="EMBL" id="CAE8626545.1"/>
    </source>
</evidence>
<evidence type="ECO:0000259" key="2">
    <source>
        <dbReference type="PROSITE" id="PS51898"/>
    </source>
</evidence>
<dbReference type="Proteomes" id="UP000654075">
    <property type="component" value="Unassembled WGS sequence"/>
</dbReference>
<dbReference type="OMA" id="QFAYAIS"/>
<dbReference type="GO" id="GO:0015074">
    <property type="term" value="P:DNA integration"/>
    <property type="evidence" value="ECO:0007669"/>
    <property type="project" value="InterPro"/>
</dbReference>
<dbReference type="CDD" id="cd00397">
    <property type="entry name" value="DNA_BRE_C"/>
    <property type="match status" value="1"/>
</dbReference>
<dbReference type="InterPro" id="IPR002104">
    <property type="entry name" value="Integrase_catalytic"/>
</dbReference>
<organism evidence="3 4">
    <name type="scientific">Polarella glacialis</name>
    <name type="common">Dinoflagellate</name>
    <dbReference type="NCBI Taxonomy" id="89957"/>
    <lineage>
        <taxon>Eukaryota</taxon>
        <taxon>Sar</taxon>
        <taxon>Alveolata</taxon>
        <taxon>Dinophyceae</taxon>
        <taxon>Suessiales</taxon>
        <taxon>Suessiaceae</taxon>
        <taxon>Polarella</taxon>
    </lineage>
</organism>
<dbReference type="SUPFAM" id="SSF56349">
    <property type="entry name" value="DNA breaking-rejoining enzymes"/>
    <property type="match status" value="1"/>
</dbReference>
<dbReference type="GO" id="GO:0003677">
    <property type="term" value="F:DNA binding"/>
    <property type="evidence" value="ECO:0007669"/>
    <property type="project" value="InterPro"/>
</dbReference>
<dbReference type="OrthoDB" id="442053at2759"/>
<dbReference type="PROSITE" id="PS51898">
    <property type="entry name" value="TYR_RECOMBINASE"/>
    <property type="match status" value="1"/>
</dbReference>
<keyword evidence="4" id="KW-1185">Reference proteome</keyword>
<dbReference type="InterPro" id="IPR011010">
    <property type="entry name" value="DNA_brk_join_enz"/>
</dbReference>
<feature type="domain" description="Tyr recombinase" evidence="2">
    <location>
        <begin position="107"/>
        <end position="287"/>
    </location>
</feature>
<dbReference type="EMBL" id="CAJNNV010028989">
    <property type="protein sequence ID" value="CAE8626545.1"/>
    <property type="molecule type" value="Genomic_DNA"/>
</dbReference>
<dbReference type="InterPro" id="IPR013762">
    <property type="entry name" value="Integrase-like_cat_sf"/>
</dbReference>
<name>A0A813GTN7_POLGL</name>
<reference evidence="3" key="1">
    <citation type="submission" date="2021-02" db="EMBL/GenBank/DDBJ databases">
        <authorList>
            <person name="Dougan E. K."/>
            <person name="Rhodes N."/>
            <person name="Thang M."/>
            <person name="Chan C."/>
        </authorList>
    </citation>
    <scope>NUCLEOTIDE SEQUENCE</scope>
</reference>
<sequence>MRQPPLRLDPHSAARRQPTTVTGYQKATSLFLTWCASHSVTISCAVQLDDLLVEWKNTASVSRTQFAYAISAAEMACPHVKKQLQRSHSVLRDWEIVQTPQHHLAMSTPATLLIAVVFGLMGESRLGAGLVIQQACGLRPNELLQLKREDVTLPEQLQFSSPTISIISLGVKAGTKVKRPQVSLLCSLRHPVASLCLRLLVLSTPPGCLLLPSIVLLKFQRALKEVCERLRLPPFTPHSPRAGFASECMLAGMYFISIREAGRWKADSSLRVYLDTIAVAAQQAALATQNWTEVILDIKDNFLLTYPWWPGCPVSQSRPVMQKLQDVVRS</sequence>
<gene>
    <name evidence="3" type="ORF">PGLA1383_LOCUS43472</name>
</gene>
<keyword evidence="1" id="KW-0233">DNA recombination</keyword>